<dbReference type="EMBL" id="PGCL01000001">
    <property type="protein sequence ID" value="TAJ45295.1"/>
    <property type="molecule type" value="Genomic_DNA"/>
</dbReference>
<feature type="domain" description="FIST" evidence="1">
    <location>
        <begin position="28"/>
        <end position="227"/>
    </location>
</feature>
<evidence type="ECO:0008006" key="5">
    <source>
        <dbReference type="Google" id="ProtNLM"/>
    </source>
</evidence>
<feature type="domain" description="FIST C-domain" evidence="2">
    <location>
        <begin position="228"/>
        <end position="356"/>
    </location>
</feature>
<dbReference type="Proteomes" id="UP000292580">
    <property type="component" value="Unassembled WGS sequence"/>
</dbReference>
<dbReference type="SMART" id="SM00897">
    <property type="entry name" value="FIST"/>
    <property type="match status" value="1"/>
</dbReference>
<dbReference type="PANTHER" id="PTHR40252">
    <property type="entry name" value="BLR0328 PROTEIN"/>
    <property type="match status" value="1"/>
</dbReference>
<gene>
    <name evidence="3" type="ORF">CUJ86_00680</name>
</gene>
<accession>A0A483CQ89</accession>
<sequence>MSVKIACSQNTSVDGAVSEIKDSFAGMDPKAVVFFSSSVFDPASISAGMNQGFAGARVFGCTTAGEIISGKMLKNSLVAMALDAETVEDIDLQVVEDLKDPNSVYAAFTRFKDHFGVSMKDLDFQKYVGMILIDGLSGAEERTMEKIGDLTDVTFIGGSAGDDLQFSSTHVFADGKTYTNAAVLAVIRPSKGFGIIKTQSFVTLDNVLTPTKVDEANREILEFDGMPASRAYAEALGTTVEDAVNHFMRHPVGLVAGEEIYVRSPQQIQDGKIRFYCNVNEGMELSLLESTDIIEDTASALDGNVSSMEGVSALINFNCILRTLELEANGATDDYGRLFAEIPTIGFSTYGEEYIGHINQTATMLLLK</sequence>
<keyword evidence="4" id="KW-1185">Reference proteome</keyword>
<dbReference type="Pfam" id="PF08495">
    <property type="entry name" value="FIST"/>
    <property type="match status" value="1"/>
</dbReference>
<evidence type="ECO:0000313" key="4">
    <source>
        <dbReference type="Proteomes" id="UP000292580"/>
    </source>
</evidence>
<dbReference type="InterPro" id="IPR013702">
    <property type="entry name" value="FIST_domain_N"/>
</dbReference>
<comment type="caution">
    <text evidence="3">The sequence shown here is derived from an EMBL/GenBank/DDBJ whole genome shotgun (WGS) entry which is preliminary data.</text>
</comment>
<dbReference type="AlphaFoldDB" id="A0A483CQ89"/>
<reference evidence="3 4" key="1">
    <citation type="submission" date="2017-11" db="EMBL/GenBank/DDBJ databases">
        <title>Isolation and Characterization of Methanofollis Species from Methane Seep Offshore SW Taiwan.</title>
        <authorList>
            <person name="Teng N.-H."/>
            <person name="Lai M.-C."/>
            <person name="Chen S.-C."/>
        </authorList>
    </citation>
    <scope>NUCLEOTIDE SEQUENCE [LARGE SCALE GENOMIC DNA]</scope>
    <source>
        <strain evidence="3 4">FWC-SCC2</strain>
    </source>
</reference>
<evidence type="ECO:0000259" key="2">
    <source>
        <dbReference type="SMART" id="SM01204"/>
    </source>
</evidence>
<dbReference type="Pfam" id="PF10442">
    <property type="entry name" value="FIST_C"/>
    <property type="match status" value="1"/>
</dbReference>
<name>A0A483CQ89_9EURY</name>
<dbReference type="PANTHER" id="PTHR40252:SF2">
    <property type="entry name" value="BLR0328 PROTEIN"/>
    <property type="match status" value="1"/>
</dbReference>
<proteinExistence type="predicted"/>
<dbReference type="InterPro" id="IPR019494">
    <property type="entry name" value="FIST_C"/>
</dbReference>
<protein>
    <recommendedName>
        <fullName evidence="5">FIST domain-containing protein</fullName>
    </recommendedName>
</protein>
<dbReference type="SMART" id="SM01204">
    <property type="entry name" value="FIST_C"/>
    <property type="match status" value="1"/>
</dbReference>
<evidence type="ECO:0000313" key="3">
    <source>
        <dbReference type="EMBL" id="TAJ45295.1"/>
    </source>
</evidence>
<evidence type="ECO:0000259" key="1">
    <source>
        <dbReference type="SMART" id="SM00897"/>
    </source>
</evidence>
<organism evidence="3 4">
    <name type="scientific">Methanofollis fontis</name>
    <dbReference type="NCBI Taxonomy" id="2052832"/>
    <lineage>
        <taxon>Archaea</taxon>
        <taxon>Methanobacteriati</taxon>
        <taxon>Methanobacteriota</taxon>
        <taxon>Stenosarchaea group</taxon>
        <taxon>Methanomicrobia</taxon>
        <taxon>Methanomicrobiales</taxon>
        <taxon>Methanomicrobiaceae</taxon>
        <taxon>Methanofollis</taxon>
    </lineage>
</organism>
<dbReference type="OrthoDB" id="140075at2157"/>